<organism evidence="1">
    <name type="scientific">marine sediment metagenome</name>
    <dbReference type="NCBI Taxonomy" id="412755"/>
    <lineage>
        <taxon>unclassified sequences</taxon>
        <taxon>metagenomes</taxon>
        <taxon>ecological metagenomes</taxon>
    </lineage>
</organism>
<comment type="caution">
    <text evidence="1">The sequence shown here is derived from an EMBL/GenBank/DDBJ whole genome shotgun (WGS) entry which is preliminary data.</text>
</comment>
<sequence length="44" mass="5123">MPSVNEYIPKRLEFAESRLKHFKKCPHAVIIGRNCSIDHDTVEI</sequence>
<accession>X1AX37</accession>
<proteinExistence type="predicted"/>
<dbReference type="AlphaFoldDB" id="X1AX37"/>
<evidence type="ECO:0000313" key="1">
    <source>
        <dbReference type="EMBL" id="GAG64336.1"/>
    </source>
</evidence>
<feature type="non-terminal residue" evidence="1">
    <location>
        <position position="44"/>
    </location>
</feature>
<name>X1AX37_9ZZZZ</name>
<reference evidence="1" key="1">
    <citation type="journal article" date="2014" name="Front. Microbiol.">
        <title>High frequency of phylogenetically diverse reductive dehalogenase-homologous genes in deep subseafloor sedimentary metagenomes.</title>
        <authorList>
            <person name="Kawai M."/>
            <person name="Futagami T."/>
            <person name="Toyoda A."/>
            <person name="Takaki Y."/>
            <person name="Nishi S."/>
            <person name="Hori S."/>
            <person name="Arai W."/>
            <person name="Tsubouchi T."/>
            <person name="Morono Y."/>
            <person name="Uchiyama I."/>
            <person name="Ito T."/>
            <person name="Fujiyama A."/>
            <person name="Inagaki F."/>
            <person name="Takami H."/>
        </authorList>
    </citation>
    <scope>NUCLEOTIDE SEQUENCE</scope>
    <source>
        <strain evidence="1">Expedition CK06-06</strain>
    </source>
</reference>
<protein>
    <submittedName>
        <fullName evidence="1">Uncharacterized protein</fullName>
    </submittedName>
</protein>
<gene>
    <name evidence="1" type="ORF">S01H4_07762</name>
</gene>
<dbReference type="EMBL" id="BART01002579">
    <property type="protein sequence ID" value="GAG64336.1"/>
    <property type="molecule type" value="Genomic_DNA"/>
</dbReference>